<gene>
    <name evidence="2" type="ORF">Tci_021431</name>
</gene>
<feature type="region of interest" description="Disordered" evidence="1">
    <location>
        <begin position="108"/>
        <end position="135"/>
    </location>
</feature>
<evidence type="ECO:0000313" key="2">
    <source>
        <dbReference type="EMBL" id="GEU49453.1"/>
    </source>
</evidence>
<dbReference type="AlphaFoldDB" id="A0A6L2KJ05"/>
<sequence>MSSSLHSTIVPSDSNIENNFYSTNILNYFSASLGNISPNSSNDFTKYLLDIIVFLPLHDDSKIEFIQAYDAIPPPQVVIALPTILPPSPVLSLSPMFDSRDFFPSDEISSLKDTETPVESSIPLSPSSSVGSSSL</sequence>
<dbReference type="EMBL" id="BKCJ010002566">
    <property type="protein sequence ID" value="GEU49453.1"/>
    <property type="molecule type" value="Genomic_DNA"/>
</dbReference>
<proteinExistence type="predicted"/>
<feature type="compositionally biased region" description="Low complexity" evidence="1">
    <location>
        <begin position="120"/>
        <end position="135"/>
    </location>
</feature>
<comment type="caution">
    <text evidence="2">The sequence shown here is derived from an EMBL/GenBank/DDBJ whole genome shotgun (WGS) entry which is preliminary data.</text>
</comment>
<organism evidence="2">
    <name type="scientific">Tanacetum cinerariifolium</name>
    <name type="common">Dalmatian daisy</name>
    <name type="synonym">Chrysanthemum cinerariifolium</name>
    <dbReference type="NCBI Taxonomy" id="118510"/>
    <lineage>
        <taxon>Eukaryota</taxon>
        <taxon>Viridiplantae</taxon>
        <taxon>Streptophyta</taxon>
        <taxon>Embryophyta</taxon>
        <taxon>Tracheophyta</taxon>
        <taxon>Spermatophyta</taxon>
        <taxon>Magnoliopsida</taxon>
        <taxon>eudicotyledons</taxon>
        <taxon>Gunneridae</taxon>
        <taxon>Pentapetalae</taxon>
        <taxon>asterids</taxon>
        <taxon>campanulids</taxon>
        <taxon>Asterales</taxon>
        <taxon>Asteraceae</taxon>
        <taxon>Asteroideae</taxon>
        <taxon>Anthemideae</taxon>
        <taxon>Anthemidinae</taxon>
        <taxon>Tanacetum</taxon>
    </lineage>
</organism>
<evidence type="ECO:0000256" key="1">
    <source>
        <dbReference type="SAM" id="MobiDB-lite"/>
    </source>
</evidence>
<accession>A0A6L2KJ05</accession>
<reference evidence="2" key="1">
    <citation type="journal article" date="2019" name="Sci. Rep.">
        <title>Draft genome of Tanacetum cinerariifolium, the natural source of mosquito coil.</title>
        <authorList>
            <person name="Yamashiro T."/>
            <person name="Shiraishi A."/>
            <person name="Satake H."/>
            <person name="Nakayama K."/>
        </authorList>
    </citation>
    <scope>NUCLEOTIDE SEQUENCE</scope>
</reference>
<protein>
    <submittedName>
        <fullName evidence="2">Uncharacterized protein</fullName>
    </submittedName>
</protein>
<name>A0A6L2KJ05_TANCI</name>